<keyword evidence="8" id="KW-1185">Reference proteome</keyword>
<feature type="transmembrane region" description="Helical" evidence="6">
    <location>
        <begin position="608"/>
        <end position="627"/>
    </location>
</feature>
<dbReference type="SUPFAM" id="SSF81338">
    <property type="entry name" value="Aquaporin-like"/>
    <property type="match status" value="1"/>
</dbReference>
<accession>A0A3P6UEM6</accession>
<dbReference type="OrthoDB" id="5809981at2759"/>
<evidence type="ECO:0000256" key="6">
    <source>
        <dbReference type="SAM" id="Phobius"/>
    </source>
</evidence>
<dbReference type="STRING" id="42156.A0A3P6UEM6"/>
<protein>
    <recommendedName>
        <fullName evidence="9">Aquaporin</fullName>
    </recommendedName>
</protein>
<dbReference type="Gene3D" id="1.20.1080.10">
    <property type="entry name" value="Glycerol uptake facilitator protein"/>
    <property type="match status" value="1"/>
</dbReference>
<dbReference type="GO" id="GO:0005886">
    <property type="term" value="C:plasma membrane"/>
    <property type="evidence" value="ECO:0007669"/>
    <property type="project" value="TreeGrafter"/>
</dbReference>
<sequence>MPSGINHRIPKSIRQNRKSWHDGMAKHVNAVMKRAKERRNAFTNASKRVPQRLTQPISPHKRLKERAGLWMFAKQSEIIAEPNMITSSIRRMVQEDVRAVMTEDSYDRRQMWNRACQGAESNINRNAVSRIASLGNNIFSIPSHFRDKDLCLFPADPLLLDYAERILSALPQLSLRNDDPTSYSTAATGIVACSLQRHGIYPKGSNFQEKEQLGSSQGENNTNEAKHYFFKFWRSFFENLSPLDSFSVGSALLPSGSSSTKLFEFEDIPVNSEHVLSNSDGQSPNSLSNNMSDCSFSDFFPKIRNNVGSIANLSVNSNELLKLAMDEDFSASMLCNSSPRQPEINTSEYHPITVSAWFERDSLNMFDTGKAISRNTKKDKAWQSYRPMECSSIKSIINETVNKSEWMKNYSVRDLALQILRSNTAKNELRFSQSGDAYTYHAAVEITKRFEFNGLLKYIQPMQPTVQRLLFEVQEEKASEHSARNEYIPSSTDFFIPAVAEFIGSFIFTFLINTQVAVSLLDGAALYMLMCSTGRFSGAHFNPAQTLAVMVVGKCRLAIGFFMIFMQFFGSFLGAVYAQCILQDNAFALAIHVAMKWSNAEMYFGNRLQYFFMELTLSTLICCAYLFTGIINHGRNGALCAAVVSVTRAIITFIGCATIGQTGNLARSIGLTSTAYIFLSVRDEWRFVYIPFLVDILSAHVAAFIYWISVKYSIGSIDSIPKD</sequence>
<dbReference type="InterPro" id="IPR034294">
    <property type="entry name" value="Aquaporin_transptr"/>
</dbReference>
<evidence type="ECO:0000313" key="7">
    <source>
        <dbReference type="EMBL" id="VDK77508.1"/>
    </source>
</evidence>
<gene>
    <name evidence="7" type="ORF">NLS_LOCUS3690</name>
</gene>
<evidence type="ECO:0000313" key="8">
    <source>
        <dbReference type="Proteomes" id="UP000277928"/>
    </source>
</evidence>
<proteinExistence type="inferred from homology"/>
<dbReference type="Proteomes" id="UP000277928">
    <property type="component" value="Unassembled WGS sequence"/>
</dbReference>
<organism evidence="7 8">
    <name type="scientific">Litomosoides sigmodontis</name>
    <name type="common">Filarial nematode worm</name>
    <dbReference type="NCBI Taxonomy" id="42156"/>
    <lineage>
        <taxon>Eukaryota</taxon>
        <taxon>Metazoa</taxon>
        <taxon>Ecdysozoa</taxon>
        <taxon>Nematoda</taxon>
        <taxon>Chromadorea</taxon>
        <taxon>Rhabditida</taxon>
        <taxon>Spirurina</taxon>
        <taxon>Spiruromorpha</taxon>
        <taxon>Filarioidea</taxon>
        <taxon>Onchocercidae</taxon>
        <taxon>Litomosoides</taxon>
    </lineage>
</organism>
<feature type="transmembrane region" description="Helical" evidence="6">
    <location>
        <begin position="494"/>
        <end position="512"/>
    </location>
</feature>
<evidence type="ECO:0008006" key="9">
    <source>
        <dbReference type="Google" id="ProtNLM"/>
    </source>
</evidence>
<keyword evidence="5 6" id="KW-0472">Membrane</keyword>
<dbReference type="PANTHER" id="PTHR19139:SF199">
    <property type="entry name" value="MIP17260P"/>
    <property type="match status" value="1"/>
</dbReference>
<evidence type="ECO:0000256" key="4">
    <source>
        <dbReference type="ARBA" id="ARBA00022989"/>
    </source>
</evidence>
<evidence type="ECO:0000256" key="5">
    <source>
        <dbReference type="ARBA" id="ARBA00023136"/>
    </source>
</evidence>
<dbReference type="InterPro" id="IPR000425">
    <property type="entry name" value="MIP"/>
</dbReference>
<dbReference type="EMBL" id="UYRX01000208">
    <property type="protein sequence ID" value="VDK77508.1"/>
    <property type="molecule type" value="Genomic_DNA"/>
</dbReference>
<dbReference type="InterPro" id="IPR023271">
    <property type="entry name" value="Aquaporin-like"/>
</dbReference>
<name>A0A3P6UEM6_LITSI</name>
<dbReference type="Pfam" id="PF00230">
    <property type="entry name" value="MIP"/>
    <property type="match status" value="1"/>
</dbReference>
<dbReference type="PANTHER" id="PTHR19139">
    <property type="entry name" value="AQUAPORIN TRANSPORTER"/>
    <property type="match status" value="1"/>
</dbReference>
<comment type="similarity">
    <text evidence="2">Belongs to the MIP/aquaporin (TC 1.A.8) family.</text>
</comment>
<dbReference type="AlphaFoldDB" id="A0A3P6UEM6"/>
<feature type="transmembrane region" description="Helical" evidence="6">
    <location>
        <begin position="688"/>
        <end position="708"/>
    </location>
</feature>
<keyword evidence="3 6" id="KW-0812">Transmembrane</keyword>
<reference evidence="7 8" key="1">
    <citation type="submission" date="2018-08" db="EMBL/GenBank/DDBJ databases">
        <authorList>
            <person name="Laetsch R D."/>
            <person name="Stevens L."/>
            <person name="Kumar S."/>
            <person name="Blaxter L. M."/>
        </authorList>
    </citation>
    <scope>NUCLEOTIDE SEQUENCE [LARGE SCALE GENOMIC DNA]</scope>
</reference>
<evidence type="ECO:0000256" key="2">
    <source>
        <dbReference type="ARBA" id="ARBA00006175"/>
    </source>
</evidence>
<evidence type="ECO:0000256" key="1">
    <source>
        <dbReference type="ARBA" id="ARBA00004141"/>
    </source>
</evidence>
<keyword evidence="4 6" id="KW-1133">Transmembrane helix</keyword>
<feature type="transmembrane region" description="Helical" evidence="6">
    <location>
        <begin position="639"/>
        <end position="660"/>
    </location>
</feature>
<feature type="transmembrane region" description="Helical" evidence="6">
    <location>
        <begin position="557"/>
        <end position="578"/>
    </location>
</feature>
<comment type="subcellular location">
    <subcellularLocation>
        <location evidence="1">Membrane</location>
        <topology evidence="1">Multi-pass membrane protein</topology>
    </subcellularLocation>
</comment>
<dbReference type="GO" id="GO:0015250">
    <property type="term" value="F:water channel activity"/>
    <property type="evidence" value="ECO:0007669"/>
    <property type="project" value="TreeGrafter"/>
</dbReference>
<evidence type="ECO:0000256" key="3">
    <source>
        <dbReference type="ARBA" id="ARBA00022692"/>
    </source>
</evidence>